<dbReference type="PROSITE" id="PS51318">
    <property type="entry name" value="TAT"/>
    <property type="match status" value="1"/>
</dbReference>
<proteinExistence type="predicted"/>
<feature type="signal peptide" evidence="2">
    <location>
        <begin position="1"/>
        <end position="23"/>
    </location>
</feature>
<dbReference type="Proteomes" id="UP001595799">
    <property type="component" value="Unassembled WGS sequence"/>
</dbReference>
<dbReference type="CDD" id="cd13682">
    <property type="entry name" value="PBP2_TRAP_alpha-ketoacid"/>
    <property type="match status" value="1"/>
</dbReference>
<dbReference type="RefSeq" id="WP_382422572.1">
    <property type="nucleotide sequence ID" value="NZ_JBHSCW010000006.1"/>
</dbReference>
<dbReference type="InterPro" id="IPR006311">
    <property type="entry name" value="TAT_signal"/>
</dbReference>
<dbReference type="Gene3D" id="3.40.190.170">
    <property type="entry name" value="Bacterial extracellular solute-binding protein, family 7"/>
    <property type="match status" value="1"/>
</dbReference>
<dbReference type="InterPro" id="IPR018389">
    <property type="entry name" value="DctP_fam"/>
</dbReference>
<reference evidence="4" key="1">
    <citation type="journal article" date="2019" name="Int. J. Syst. Evol. Microbiol.">
        <title>The Global Catalogue of Microorganisms (GCM) 10K type strain sequencing project: providing services to taxonomists for standard genome sequencing and annotation.</title>
        <authorList>
            <consortium name="The Broad Institute Genomics Platform"/>
            <consortium name="The Broad Institute Genome Sequencing Center for Infectious Disease"/>
            <person name="Wu L."/>
            <person name="Ma J."/>
        </authorList>
    </citation>
    <scope>NUCLEOTIDE SEQUENCE [LARGE SCALE GENOMIC DNA]</scope>
    <source>
        <strain evidence="4">CECT 8472</strain>
    </source>
</reference>
<sequence>MNRRKFLTSAGVGAGAAAATSFAAPAIAQSQPQVRWRLASSFPQALDTIYGTAEMMAQRVSDATNGNFDIRVFAGGEIVPPFEVLDATSEGTVECGHSASYYYVGKNLAFGFDCAAPFGLTTRQQNAWMYEGGGIELVREVLFDEYNIINFPMGNTGAQMGGWFRNEINSVEDIDGLKMRISGFAGAVMEKLGLVPQQIPGGDVYPALERGTIDATEWVGPYDDEKLGFHQVAEYYYYPGWWEAGPQLTLYINKDAWNELTPEYQSIVQAAAAEANIRMTARYDTLNPVALRSLISKGTKLRGFNREILMACYKATEELYEEQVETNDKFRAIYEEWRKFRDEQYLWFRVAENSFDNFAFTADARLEQQEDN</sequence>
<dbReference type="InterPro" id="IPR026289">
    <property type="entry name" value="SBP_TakP-like"/>
</dbReference>
<comment type="caution">
    <text evidence="3">The sequence shown here is derived from an EMBL/GenBank/DDBJ whole genome shotgun (WGS) entry which is preliminary data.</text>
</comment>
<dbReference type="PANTHER" id="PTHR33376">
    <property type="match status" value="1"/>
</dbReference>
<organism evidence="3 4">
    <name type="scientific">Fodinicurvata halophila</name>
    <dbReference type="NCBI Taxonomy" id="1419723"/>
    <lineage>
        <taxon>Bacteria</taxon>
        <taxon>Pseudomonadati</taxon>
        <taxon>Pseudomonadota</taxon>
        <taxon>Alphaproteobacteria</taxon>
        <taxon>Rhodospirillales</taxon>
        <taxon>Rhodovibrionaceae</taxon>
        <taxon>Fodinicurvata</taxon>
    </lineage>
</organism>
<name>A0ABV8UNT2_9PROT</name>
<feature type="chain" id="PRO_5047185333" evidence="2">
    <location>
        <begin position="24"/>
        <end position="372"/>
    </location>
</feature>
<dbReference type="EMBL" id="JBHSCW010000006">
    <property type="protein sequence ID" value="MFC4352225.1"/>
    <property type="molecule type" value="Genomic_DNA"/>
</dbReference>
<dbReference type="InterPro" id="IPR038404">
    <property type="entry name" value="TRAP_DctP_sf"/>
</dbReference>
<protein>
    <submittedName>
        <fullName evidence="3">TRAP transporter substrate-binding protein</fullName>
    </submittedName>
</protein>
<keyword evidence="1 2" id="KW-0732">Signal</keyword>
<keyword evidence="4" id="KW-1185">Reference proteome</keyword>
<accession>A0ABV8UNT2</accession>
<dbReference type="Gene3D" id="3.40.190.10">
    <property type="entry name" value="Periplasmic binding protein-like II"/>
    <property type="match status" value="1"/>
</dbReference>
<evidence type="ECO:0000256" key="1">
    <source>
        <dbReference type="ARBA" id="ARBA00022729"/>
    </source>
</evidence>
<dbReference type="PANTHER" id="PTHR33376:SF5">
    <property type="entry name" value="EXTRACYTOPLASMIC SOLUTE RECEPTOR PROTEIN"/>
    <property type="match status" value="1"/>
</dbReference>
<dbReference type="PIRSF" id="PIRSF039026">
    <property type="entry name" value="SiaP"/>
    <property type="match status" value="1"/>
</dbReference>
<evidence type="ECO:0000313" key="4">
    <source>
        <dbReference type="Proteomes" id="UP001595799"/>
    </source>
</evidence>
<gene>
    <name evidence="3" type="ORF">ACFOW6_11810</name>
</gene>
<evidence type="ECO:0000256" key="2">
    <source>
        <dbReference type="SAM" id="SignalP"/>
    </source>
</evidence>
<dbReference type="InterPro" id="IPR041722">
    <property type="entry name" value="TakP/all3028"/>
</dbReference>
<dbReference type="Pfam" id="PF03480">
    <property type="entry name" value="DctP"/>
    <property type="match status" value="1"/>
</dbReference>
<dbReference type="NCBIfam" id="NF037995">
    <property type="entry name" value="TRAP_S1"/>
    <property type="match status" value="1"/>
</dbReference>
<evidence type="ECO:0000313" key="3">
    <source>
        <dbReference type="EMBL" id="MFC4352225.1"/>
    </source>
</evidence>